<gene>
    <name evidence="1" type="ORF">ACFFNX_03700</name>
</gene>
<dbReference type="EMBL" id="JBHLZP010000014">
    <property type="protein sequence ID" value="MFB9831288.1"/>
    <property type="molecule type" value="Genomic_DNA"/>
</dbReference>
<keyword evidence="2" id="KW-1185">Reference proteome</keyword>
<sequence>MVTGGPEAEAPALGTGIRPVEEFIDHLDRRSTHVEIATDDYFTSVNALSLDLTSGITVNKYE</sequence>
<protein>
    <submittedName>
        <fullName evidence="1">Uncharacterized protein</fullName>
    </submittedName>
</protein>
<evidence type="ECO:0000313" key="2">
    <source>
        <dbReference type="Proteomes" id="UP001589627"/>
    </source>
</evidence>
<organism evidence="1 2">
    <name type="scientific">Actinoallomurus acaciae</name>
    <dbReference type="NCBI Taxonomy" id="502577"/>
    <lineage>
        <taxon>Bacteria</taxon>
        <taxon>Bacillati</taxon>
        <taxon>Actinomycetota</taxon>
        <taxon>Actinomycetes</taxon>
        <taxon>Streptosporangiales</taxon>
        <taxon>Thermomonosporaceae</taxon>
        <taxon>Actinoallomurus</taxon>
    </lineage>
</organism>
<accession>A0ABV5Y9B6</accession>
<name>A0ABV5Y9B6_9ACTN</name>
<comment type="caution">
    <text evidence="1">The sequence shown here is derived from an EMBL/GenBank/DDBJ whole genome shotgun (WGS) entry which is preliminary data.</text>
</comment>
<dbReference type="RefSeq" id="WP_378195073.1">
    <property type="nucleotide sequence ID" value="NZ_JBHLZP010000014.1"/>
</dbReference>
<reference evidence="1 2" key="1">
    <citation type="submission" date="2024-09" db="EMBL/GenBank/DDBJ databases">
        <authorList>
            <person name="Sun Q."/>
            <person name="Mori K."/>
        </authorList>
    </citation>
    <scope>NUCLEOTIDE SEQUENCE [LARGE SCALE GENOMIC DNA]</scope>
    <source>
        <strain evidence="1 2">TBRC 0563</strain>
    </source>
</reference>
<evidence type="ECO:0000313" key="1">
    <source>
        <dbReference type="EMBL" id="MFB9831288.1"/>
    </source>
</evidence>
<dbReference type="Proteomes" id="UP001589627">
    <property type="component" value="Unassembled WGS sequence"/>
</dbReference>
<proteinExistence type="predicted"/>